<reference evidence="1 2" key="1">
    <citation type="journal article" date="2014" name="Nat. Commun.">
        <title>Klebsormidium flaccidum genome reveals primary factors for plant terrestrial adaptation.</title>
        <authorList>
            <person name="Hori K."/>
            <person name="Maruyama F."/>
            <person name="Fujisawa T."/>
            <person name="Togashi T."/>
            <person name="Yamamoto N."/>
            <person name="Seo M."/>
            <person name="Sato S."/>
            <person name="Yamada T."/>
            <person name="Mori H."/>
            <person name="Tajima N."/>
            <person name="Moriyama T."/>
            <person name="Ikeuchi M."/>
            <person name="Watanabe M."/>
            <person name="Wada H."/>
            <person name="Kobayashi K."/>
            <person name="Saito M."/>
            <person name="Masuda T."/>
            <person name="Sasaki-Sekimoto Y."/>
            <person name="Mashiguchi K."/>
            <person name="Awai K."/>
            <person name="Shimojima M."/>
            <person name="Masuda S."/>
            <person name="Iwai M."/>
            <person name="Nobusawa T."/>
            <person name="Narise T."/>
            <person name="Kondo S."/>
            <person name="Saito H."/>
            <person name="Sato R."/>
            <person name="Murakawa M."/>
            <person name="Ihara Y."/>
            <person name="Oshima-Yamada Y."/>
            <person name="Ohtaka K."/>
            <person name="Satoh M."/>
            <person name="Sonobe K."/>
            <person name="Ishii M."/>
            <person name="Ohtani R."/>
            <person name="Kanamori-Sato M."/>
            <person name="Honoki R."/>
            <person name="Miyazaki D."/>
            <person name="Mochizuki H."/>
            <person name="Umetsu J."/>
            <person name="Higashi K."/>
            <person name="Shibata D."/>
            <person name="Kamiya Y."/>
            <person name="Sato N."/>
            <person name="Nakamura Y."/>
            <person name="Tabata S."/>
            <person name="Ida S."/>
            <person name="Kurokawa K."/>
            <person name="Ohta H."/>
        </authorList>
    </citation>
    <scope>NUCLEOTIDE SEQUENCE [LARGE SCALE GENOMIC DNA]</scope>
    <source>
        <strain evidence="1 2">NIES-2285</strain>
    </source>
</reference>
<name>A0A1Y1HZS8_KLENI</name>
<dbReference type="AlphaFoldDB" id="A0A1Y1HZS8"/>
<protein>
    <submittedName>
        <fullName evidence="1">Uncharacterized protein</fullName>
    </submittedName>
</protein>
<sequence length="269" mass="29991">MPAAHDSFPLDSRLYRQAVLAARRLPGSGRHEDLEISKMVAVASLGCLATLRARPRRPGTALETSQRSRTYSSDSQALLRPAFLAAIETDLAQKLRLYLASLAVSLTDSQIWAIERGLLTLLAAPYKQSSLGEFSKASQRGDSPAFRCNLVLFSLLAFEPTAEKLRAHNALEGFRPHNQKINSAEVHPWSGFVKRLQGVVIPVANEYFENWKMTGDRYDGRFWIPVVCSWTLCAAGREPVVGKRFSSNEHQKLHWATHKVHCKADPAQN</sequence>
<evidence type="ECO:0000313" key="2">
    <source>
        <dbReference type="Proteomes" id="UP000054558"/>
    </source>
</evidence>
<proteinExistence type="predicted"/>
<dbReference type="Proteomes" id="UP000054558">
    <property type="component" value="Unassembled WGS sequence"/>
</dbReference>
<accession>A0A1Y1HZS8</accession>
<keyword evidence="2" id="KW-1185">Reference proteome</keyword>
<evidence type="ECO:0000313" key="1">
    <source>
        <dbReference type="EMBL" id="GAQ82431.1"/>
    </source>
</evidence>
<organism evidence="1 2">
    <name type="scientific">Klebsormidium nitens</name>
    <name type="common">Green alga</name>
    <name type="synonym">Ulothrix nitens</name>
    <dbReference type="NCBI Taxonomy" id="105231"/>
    <lineage>
        <taxon>Eukaryota</taxon>
        <taxon>Viridiplantae</taxon>
        <taxon>Streptophyta</taxon>
        <taxon>Klebsormidiophyceae</taxon>
        <taxon>Klebsormidiales</taxon>
        <taxon>Klebsormidiaceae</taxon>
        <taxon>Klebsormidium</taxon>
    </lineage>
</organism>
<dbReference type="EMBL" id="DF237060">
    <property type="protein sequence ID" value="GAQ82431.1"/>
    <property type="molecule type" value="Genomic_DNA"/>
</dbReference>
<gene>
    <name evidence="1" type="ORF">KFL_001110080</name>
</gene>